<dbReference type="PRINTS" id="PR00035">
    <property type="entry name" value="HTHGNTR"/>
</dbReference>
<evidence type="ECO:0000313" key="6">
    <source>
        <dbReference type="EMBL" id="MBB3327218.1"/>
    </source>
</evidence>
<feature type="region of interest" description="Disordered" evidence="4">
    <location>
        <begin position="244"/>
        <end position="263"/>
    </location>
</feature>
<dbReference type="Gene3D" id="1.10.10.10">
    <property type="entry name" value="Winged helix-like DNA-binding domain superfamily/Winged helix DNA-binding domain"/>
    <property type="match status" value="1"/>
</dbReference>
<dbReference type="Pfam" id="PF07702">
    <property type="entry name" value="UTRA"/>
    <property type="match status" value="1"/>
</dbReference>
<reference evidence="6 7" key="1">
    <citation type="submission" date="2020-08" db="EMBL/GenBank/DDBJ databases">
        <title>Sequencing the genomes of 1000 actinobacteria strains.</title>
        <authorList>
            <person name="Klenk H.-P."/>
        </authorList>
    </citation>
    <scope>NUCLEOTIDE SEQUENCE [LARGE SCALE GENOMIC DNA]</scope>
    <source>
        <strain evidence="6 7">DSM 11053</strain>
    </source>
</reference>
<dbReference type="InterPro" id="IPR036390">
    <property type="entry name" value="WH_DNA-bd_sf"/>
</dbReference>
<dbReference type="InterPro" id="IPR050679">
    <property type="entry name" value="Bact_HTH_transcr_reg"/>
</dbReference>
<organism evidence="6 7">
    <name type="scientific">Microlunatus antarcticus</name>
    <dbReference type="NCBI Taxonomy" id="53388"/>
    <lineage>
        <taxon>Bacteria</taxon>
        <taxon>Bacillati</taxon>
        <taxon>Actinomycetota</taxon>
        <taxon>Actinomycetes</taxon>
        <taxon>Propionibacteriales</taxon>
        <taxon>Propionibacteriaceae</taxon>
        <taxon>Microlunatus</taxon>
    </lineage>
</organism>
<dbReference type="InterPro" id="IPR028978">
    <property type="entry name" value="Chorismate_lyase_/UTRA_dom_sf"/>
</dbReference>
<evidence type="ECO:0000259" key="5">
    <source>
        <dbReference type="PROSITE" id="PS50949"/>
    </source>
</evidence>
<gene>
    <name evidence="6" type="ORF">FHX39_002162</name>
</gene>
<dbReference type="PANTHER" id="PTHR44846:SF1">
    <property type="entry name" value="MANNOSYL-D-GLYCERATE TRANSPORT_METABOLISM SYSTEM REPRESSOR MNGR-RELATED"/>
    <property type="match status" value="1"/>
</dbReference>
<dbReference type="Pfam" id="PF00392">
    <property type="entry name" value="GntR"/>
    <property type="match status" value="1"/>
</dbReference>
<keyword evidence="1" id="KW-0805">Transcription regulation</keyword>
<evidence type="ECO:0000256" key="1">
    <source>
        <dbReference type="ARBA" id="ARBA00023015"/>
    </source>
</evidence>
<evidence type="ECO:0000256" key="4">
    <source>
        <dbReference type="SAM" id="MobiDB-lite"/>
    </source>
</evidence>
<dbReference type="SUPFAM" id="SSF46785">
    <property type="entry name" value="Winged helix' DNA-binding domain"/>
    <property type="match status" value="1"/>
</dbReference>
<dbReference type="PROSITE" id="PS50949">
    <property type="entry name" value="HTH_GNTR"/>
    <property type="match status" value="1"/>
</dbReference>
<dbReference type="GO" id="GO:0003700">
    <property type="term" value="F:DNA-binding transcription factor activity"/>
    <property type="evidence" value="ECO:0007669"/>
    <property type="project" value="InterPro"/>
</dbReference>
<evidence type="ECO:0000256" key="3">
    <source>
        <dbReference type="ARBA" id="ARBA00023163"/>
    </source>
</evidence>
<dbReference type="InterPro" id="IPR036388">
    <property type="entry name" value="WH-like_DNA-bd_sf"/>
</dbReference>
<keyword evidence="7" id="KW-1185">Reference proteome</keyword>
<proteinExistence type="predicted"/>
<dbReference type="PANTHER" id="PTHR44846">
    <property type="entry name" value="MANNOSYL-D-GLYCERATE TRANSPORT/METABOLISM SYSTEM REPRESSOR MNGR-RELATED"/>
    <property type="match status" value="1"/>
</dbReference>
<sequence>MARGIDRSSPLPFYYQLKQLVLTDLRDRQLAAGDRLPGDHELCATYDVSRTVVRQALAELETEGVIQRVKGRGTFVAPERTSEHLVQSLTGLYEDVAARGDQLRSVVRRLEVAPADEQIAGLLELPVGARTIVLERLRLVDDEPWVLATTYLPYDVAPGLLDDDLTQHSLYALLEQKYGVELTHGRRRVEAEVASDTLAGLLGISPGAAVLVLRSTSYAGERPVEVFVAYHRGDRSRFEVTLKRTPPAESRPPLMHVTGQASV</sequence>
<dbReference type="SMART" id="SM00345">
    <property type="entry name" value="HTH_GNTR"/>
    <property type="match status" value="1"/>
</dbReference>
<dbReference type="Proteomes" id="UP000565572">
    <property type="component" value="Unassembled WGS sequence"/>
</dbReference>
<dbReference type="GO" id="GO:0003677">
    <property type="term" value="F:DNA binding"/>
    <property type="evidence" value="ECO:0007669"/>
    <property type="project" value="UniProtKB-KW"/>
</dbReference>
<keyword evidence="3" id="KW-0804">Transcription</keyword>
<dbReference type="CDD" id="cd07377">
    <property type="entry name" value="WHTH_GntR"/>
    <property type="match status" value="1"/>
</dbReference>
<name>A0A7W5P779_9ACTN</name>
<dbReference type="InterPro" id="IPR000524">
    <property type="entry name" value="Tscrpt_reg_HTH_GntR"/>
</dbReference>
<dbReference type="InterPro" id="IPR011663">
    <property type="entry name" value="UTRA"/>
</dbReference>
<evidence type="ECO:0000256" key="2">
    <source>
        <dbReference type="ARBA" id="ARBA00023125"/>
    </source>
</evidence>
<dbReference type="Gene3D" id="3.40.1410.10">
    <property type="entry name" value="Chorismate lyase-like"/>
    <property type="match status" value="1"/>
</dbReference>
<comment type="caution">
    <text evidence="6">The sequence shown here is derived from an EMBL/GenBank/DDBJ whole genome shotgun (WGS) entry which is preliminary data.</text>
</comment>
<dbReference type="SMART" id="SM00866">
    <property type="entry name" value="UTRA"/>
    <property type="match status" value="1"/>
</dbReference>
<dbReference type="AlphaFoldDB" id="A0A7W5P779"/>
<dbReference type="GO" id="GO:0045892">
    <property type="term" value="P:negative regulation of DNA-templated transcription"/>
    <property type="evidence" value="ECO:0007669"/>
    <property type="project" value="TreeGrafter"/>
</dbReference>
<dbReference type="EMBL" id="JACHZG010000001">
    <property type="protein sequence ID" value="MBB3327218.1"/>
    <property type="molecule type" value="Genomic_DNA"/>
</dbReference>
<dbReference type="SUPFAM" id="SSF64288">
    <property type="entry name" value="Chorismate lyase-like"/>
    <property type="match status" value="1"/>
</dbReference>
<accession>A0A7W5P779</accession>
<dbReference type="RefSeq" id="WP_183338301.1">
    <property type="nucleotide sequence ID" value="NZ_JACHZG010000001.1"/>
</dbReference>
<feature type="domain" description="HTH gntR-type" evidence="5">
    <location>
        <begin position="11"/>
        <end position="79"/>
    </location>
</feature>
<evidence type="ECO:0000313" key="7">
    <source>
        <dbReference type="Proteomes" id="UP000565572"/>
    </source>
</evidence>
<protein>
    <submittedName>
        <fullName evidence="6">GntR family transcriptional regulator</fullName>
    </submittedName>
</protein>
<keyword evidence="2" id="KW-0238">DNA-binding</keyword>